<dbReference type="Pfam" id="PF10115">
    <property type="entry name" value="HlyU"/>
    <property type="match status" value="1"/>
</dbReference>
<organism evidence="1 2">
    <name type="scientific">Hahella chejuensis (strain KCTC 2396)</name>
    <dbReference type="NCBI Taxonomy" id="349521"/>
    <lineage>
        <taxon>Bacteria</taxon>
        <taxon>Pseudomonadati</taxon>
        <taxon>Pseudomonadota</taxon>
        <taxon>Gammaproteobacteria</taxon>
        <taxon>Oceanospirillales</taxon>
        <taxon>Hahellaceae</taxon>
        <taxon>Hahella</taxon>
    </lineage>
</organism>
<reference evidence="1 2" key="1">
    <citation type="journal article" date="2005" name="Nucleic Acids Res.">
        <title>Genomic blueprint of Hahella chejuensis, a marine microbe producing an algicidal agent.</title>
        <authorList>
            <person name="Jeong H."/>
            <person name="Yim J.H."/>
            <person name="Lee C."/>
            <person name="Choi S.-H."/>
            <person name="Park Y.K."/>
            <person name="Yoon S.H."/>
            <person name="Hur C.-G."/>
            <person name="Kang H.-Y."/>
            <person name="Kim D."/>
            <person name="Lee H.H."/>
            <person name="Park K.H."/>
            <person name="Park S.-H."/>
            <person name="Park H.-S."/>
            <person name="Lee H.K."/>
            <person name="Oh T.K."/>
            <person name="Kim J.F."/>
        </authorList>
    </citation>
    <scope>NUCLEOTIDE SEQUENCE [LARGE SCALE GENOMIC DNA]</scope>
    <source>
        <strain evidence="1 2">KCTC 2396</strain>
    </source>
</reference>
<accession>Q2SG30</accession>
<dbReference type="KEGG" id="hch:HCH_03654"/>
<sequence length="95" mass="10659">MGLGSFFKSMFGGEKAPEPEDIIEHKGFQIILKPRNLGGNYGVGAIIRKEIDGEVREHQFIRADQIPSKEQCNEITLMKVKTAIDQLGDDLFQPQ</sequence>
<evidence type="ECO:0000313" key="1">
    <source>
        <dbReference type="EMBL" id="ABC30394.1"/>
    </source>
</evidence>
<dbReference type="OrthoDB" id="9800971at2"/>
<keyword evidence="2" id="KW-1185">Reference proteome</keyword>
<dbReference type="STRING" id="349521.HCH_03654"/>
<dbReference type="EMBL" id="CP000155">
    <property type="protein sequence ID" value="ABC30394.1"/>
    <property type="molecule type" value="Genomic_DNA"/>
</dbReference>
<proteinExistence type="predicted"/>
<evidence type="ECO:0000313" key="2">
    <source>
        <dbReference type="Proteomes" id="UP000000238"/>
    </source>
</evidence>
<dbReference type="InterPro" id="IPR018772">
    <property type="entry name" value="Transcription_activator_HlyU"/>
</dbReference>
<name>Q2SG30_HAHCH</name>
<dbReference type="Proteomes" id="UP000000238">
    <property type="component" value="Chromosome"/>
</dbReference>
<dbReference type="HOGENOM" id="CLU_171735_1_0_6"/>
<gene>
    <name evidence="1" type="ordered locus">HCH_03654</name>
</gene>
<dbReference type="AlphaFoldDB" id="Q2SG30"/>
<protein>
    <submittedName>
        <fullName evidence="1">Uncharacterized conserved protein</fullName>
    </submittedName>
</protein>
<dbReference type="eggNOG" id="COG5453">
    <property type="taxonomic scope" value="Bacteria"/>
</dbReference>
<dbReference type="RefSeq" id="WP_011397462.1">
    <property type="nucleotide sequence ID" value="NC_007645.1"/>
</dbReference>